<evidence type="ECO:0000313" key="1">
    <source>
        <dbReference type="EMBL" id="KAJ2982366.1"/>
    </source>
</evidence>
<gene>
    <name evidence="1" type="ORF">NQ176_g1444</name>
</gene>
<sequence>MSNNIANGNLSSVQNFTSIVHHDTYPEIAQSDHRGKTVFITGASRGIGRATALAFVRAGVSTIIIAARSSLETLKEELHTISDELKLSTNIIALSLDVTSEDQIAAALTEVTQQVLSIDILINNAGYLEQMNPVGETDKQGWWKAWEVNLKGIYLIVHAFLPMVLQSSSKTIINIASRGGLYTRFGASAYGGSKAAAIRFTEFLDTEYKDQGLVAIAVHPGSVLTDLALGLPQHAHSILVDTAELAADGLAWISMERREWLGGRYVSVNWDMPELISRQDEIVAGDMLKLRLVV</sequence>
<name>A0ACC1NU40_9HYPO</name>
<proteinExistence type="predicted"/>
<comment type="caution">
    <text evidence="1">The sequence shown here is derived from an EMBL/GenBank/DDBJ whole genome shotgun (WGS) entry which is preliminary data.</text>
</comment>
<dbReference type="EMBL" id="JANJQO010000080">
    <property type="protein sequence ID" value="KAJ2982366.1"/>
    <property type="molecule type" value="Genomic_DNA"/>
</dbReference>
<dbReference type="Proteomes" id="UP001143910">
    <property type="component" value="Unassembled WGS sequence"/>
</dbReference>
<keyword evidence="2" id="KW-1185">Reference proteome</keyword>
<accession>A0ACC1NU40</accession>
<reference evidence="1" key="1">
    <citation type="submission" date="2022-08" db="EMBL/GenBank/DDBJ databases">
        <title>Genome Sequence of Lecanicillium fungicola.</title>
        <authorList>
            <person name="Buettner E."/>
        </authorList>
    </citation>
    <scope>NUCLEOTIDE SEQUENCE</scope>
    <source>
        <strain evidence="1">Babe33</strain>
    </source>
</reference>
<protein>
    <submittedName>
        <fullName evidence="1">Uncharacterized protein</fullName>
    </submittedName>
</protein>
<organism evidence="1 2">
    <name type="scientific">Zarea fungicola</name>
    <dbReference type="NCBI Taxonomy" id="93591"/>
    <lineage>
        <taxon>Eukaryota</taxon>
        <taxon>Fungi</taxon>
        <taxon>Dikarya</taxon>
        <taxon>Ascomycota</taxon>
        <taxon>Pezizomycotina</taxon>
        <taxon>Sordariomycetes</taxon>
        <taxon>Hypocreomycetidae</taxon>
        <taxon>Hypocreales</taxon>
        <taxon>Cordycipitaceae</taxon>
        <taxon>Zarea</taxon>
    </lineage>
</organism>
<evidence type="ECO:0000313" key="2">
    <source>
        <dbReference type="Proteomes" id="UP001143910"/>
    </source>
</evidence>